<dbReference type="AlphaFoldDB" id="A0A9X2I8Q8"/>
<feature type="transmembrane region" description="Helical" evidence="1">
    <location>
        <begin position="27"/>
        <end position="52"/>
    </location>
</feature>
<dbReference type="EMBL" id="JAKRYL010000043">
    <property type="protein sequence ID" value="MCL7749858.1"/>
    <property type="molecule type" value="Genomic_DNA"/>
</dbReference>
<proteinExistence type="predicted"/>
<dbReference type="Proteomes" id="UP001139150">
    <property type="component" value="Unassembled WGS sequence"/>
</dbReference>
<keyword evidence="3" id="KW-1185">Reference proteome</keyword>
<keyword evidence="1" id="KW-1133">Transmembrane helix</keyword>
<sequence length="62" mass="6588">MIFSIIMLVTALLCAVAIVRELRRKNFFAVGFAGISFVVFGWFAVATIISIITTGGGAPTAH</sequence>
<organism evidence="2 3">
    <name type="scientific">Halalkalibacter alkaliphilus</name>
    <dbReference type="NCBI Taxonomy" id="2917993"/>
    <lineage>
        <taxon>Bacteria</taxon>
        <taxon>Bacillati</taxon>
        <taxon>Bacillota</taxon>
        <taxon>Bacilli</taxon>
        <taxon>Bacillales</taxon>
        <taxon>Bacillaceae</taxon>
        <taxon>Halalkalibacter</taxon>
    </lineage>
</organism>
<name>A0A9X2I8Q8_9BACI</name>
<dbReference type="RefSeq" id="WP_250098712.1">
    <property type="nucleotide sequence ID" value="NZ_JAKRYL010000043.1"/>
</dbReference>
<evidence type="ECO:0000313" key="2">
    <source>
        <dbReference type="EMBL" id="MCL7749858.1"/>
    </source>
</evidence>
<keyword evidence="1" id="KW-0812">Transmembrane</keyword>
<accession>A0A9X2I8Q8</accession>
<keyword evidence="1" id="KW-0472">Membrane</keyword>
<reference evidence="2" key="1">
    <citation type="submission" date="2022-02" db="EMBL/GenBank/DDBJ databases">
        <title>Halalkalibacter sp. nov. isolated from Lonar Lake, India.</title>
        <authorList>
            <person name="Joshi A."/>
            <person name="Thite S."/>
            <person name="Lodha T."/>
        </authorList>
    </citation>
    <scope>NUCLEOTIDE SEQUENCE</scope>
    <source>
        <strain evidence="2">MEB205</strain>
    </source>
</reference>
<protein>
    <submittedName>
        <fullName evidence="2">DUF2759 domain-containing protein</fullName>
    </submittedName>
</protein>
<evidence type="ECO:0000313" key="3">
    <source>
        <dbReference type="Proteomes" id="UP001139150"/>
    </source>
</evidence>
<comment type="caution">
    <text evidence="2">The sequence shown here is derived from an EMBL/GenBank/DDBJ whole genome shotgun (WGS) entry which is preliminary data.</text>
</comment>
<evidence type="ECO:0000256" key="1">
    <source>
        <dbReference type="SAM" id="Phobius"/>
    </source>
</evidence>
<dbReference type="Pfam" id="PF10958">
    <property type="entry name" value="DUF2759"/>
    <property type="match status" value="1"/>
</dbReference>
<gene>
    <name evidence="2" type="ORF">MF646_22350</name>
</gene>
<dbReference type="InterPro" id="IPR024490">
    <property type="entry name" value="DUF2759"/>
</dbReference>